<dbReference type="InterPro" id="IPR018289">
    <property type="entry name" value="MULE_transposase_dom"/>
</dbReference>
<dbReference type="GO" id="GO:0008270">
    <property type="term" value="F:zinc ion binding"/>
    <property type="evidence" value="ECO:0007669"/>
    <property type="project" value="UniProtKB-UniRule"/>
</dbReference>
<dbReference type="GO" id="GO:0005634">
    <property type="term" value="C:nucleus"/>
    <property type="evidence" value="ECO:0007669"/>
    <property type="project" value="UniProtKB-SubCell"/>
</dbReference>
<dbReference type="PANTHER" id="PTHR31669">
    <property type="entry name" value="PROTEIN FAR1-RELATED SEQUENCE 10-RELATED"/>
    <property type="match status" value="1"/>
</dbReference>
<keyword evidence="5" id="KW-1185">Reference proteome</keyword>
<keyword evidence="1" id="KW-0862">Zinc</keyword>
<protein>
    <recommendedName>
        <fullName evidence="1">Protein FAR1-RELATED SEQUENCE</fullName>
    </recommendedName>
</protein>
<feature type="domain" description="MULE transposase" evidence="3">
    <location>
        <begin position="212"/>
        <end position="304"/>
    </location>
</feature>
<dbReference type="Pfam" id="PF03101">
    <property type="entry name" value="FAR1"/>
    <property type="match status" value="1"/>
</dbReference>
<comment type="function">
    <text evidence="1">Putative transcription activator involved in regulating light control of development.</text>
</comment>
<dbReference type="EMBL" id="CM000131">
    <property type="protein sequence ID" value="EEC80589.1"/>
    <property type="molecule type" value="Genomic_DNA"/>
</dbReference>
<proteinExistence type="inferred from homology"/>
<dbReference type="HOGENOM" id="CLU_008459_12_2_1"/>
<evidence type="ECO:0000256" key="1">
    <source>
        <dbReference type="RuleBase" id="RU367018"/>
    </source>
</evidence>
<feature type="domain" description="FAR1" evidence="2">
    <location>
        <begin position="5"/>
        <end position="89"/>
    </location>
</feature>
<keyword evidence="1" id="KW-0479">Metal-binding</keyword>
<keyword evidence="1" id="KW-0863">Zinc-finger</keyword>
<dbReference type="Proteomes" id="UP000007015">
    <property type="component" value="Chromosome 6"/>
</dbReference>
<dbReference type="InterPro" id="IPR004330">
    <property type="entry name" value="FAR1_DNA_bnd_dom"/>
</dbReference>
<sequence>MAYAFYNKYVEHAGFNVRKSRSRAAYREICCSKEGKNKYRGDETKRERRRGSARIGCRAYVRVRNVVIEGEVVSVVFDDVVVQHNHPLTPSPSAVKHMRSHKQRGDTLIEFVDTMQQCREPQSSIMGVLSDMHGDRESIPFTTRDLENRKAANVREGNADDISKLLRFFNECKKDNPKFYWDIRTDEEGVVKNVFWSHASMQAEYADFGDAITFDTTYKTNIYGMPLAMFVGANHHLQSTLFGCALLRDERAESFEWLFETFKNCMGDCPTPRCILTDQDTAMAIAVGRAFPETIHRLCRWHIIDGHSDHLNTIFMRHKDIETEMMEDYCGHMTSTQRSESFNRLVKSSFVDHQTALHRFARRILEVVLSRKEKEAAETRACQDVPNVKTAWPFAEQLSRVYTRAVFKVFENTLDESVHFRIEQYGVDQTQWIISHSKRSEKHDWCQRQFKRGNHIVNADQ</sequence>
<evidence type="ECO:0000313" key="5">
    <source>
        <dbReference type="Proteomes" id="UP000007015"/>
    </source>
</evidence>
<evidence type="ECO:0000259" key="2">
    <source>
        <dbReference type="Pfam" id="PF03101"/>
    </source>
</evidence>
<dbReference type="Pfam" id="PF10551">
    <property type="entry name" value="MULE"/>
    <property type="match status" value="1"/>
</dbReference>
<keyword evidence="1" id="KW-0539">Nucleus</keyword>
<dbReference type="STRING" id="39946.B8B205"/>
<organism evidence="4 5">
    <name type="scientific">Oryza sativa subsp. indica</name>
    <name type="common">Rice</name>
    <dbReference type="NCBI Taxonomy" id="39946"/>
    <lineage>
        <taxon>Eukaryota</taxon>
        <taxon>Viridiplantae</taxon>
        <taxon>Streptophyta</taxon>
        <taxon>Embryophyta</taxon>
        <taxon>Tracheophyta</taxon>
        <taxon>Spermatophyta</taxon>
        <taxon>Magnoliopsida</taxon>
        <taxon>Liliopsida</taxon>
        <taxon>Poales</taxon>
        <taxon>Poaceae</taxon>
        <taxon>BOP clade</taxon>
        <taxon>Oryzoideae</taxon>
        <taxon>Oryzeae</taxon>
        <taxon>Oryzinae</taxon>
        <taxon>Oryza</taxon>
        <taxon>Oryza sativa</taxon>
    </lineage>
</organism>
<accession>B8B205</accession>
<evidence type="ECO:0000259" key="3">
    <source>
        <dbReference type="Pfam" id="PF10551"/>
    </source>
</evidence>
<evidence type="ECO:0000313" key="4">
    <source>
        <dbReference type="EMBL" id="EEC80589.1"/>
    </source>
</evidence>
<dbReference type="GO" id="GO:0006355">
    <property type="term" value="P:regulation of DNA-templated transcription"/>
    <property type="evidence" value="ECO:0007669"/>
    <property type="project" value="UniProtKB-UniRule"/>
</dbReference>
<dbReference type="Gramene" id="BGIOSGA022898-TA">
    <property type="protein sequence ID" value="BGIOSGA022898-PA"/>
    <property type="gene ID" value="BGIOSGA022898"/>
</dbReference>
<comment type="similarity">
    <text evidence="1">Belongs to the FHY3/FAR1 family.</text>
</comment>
<dbReference type="OMA" id="DSECANC"/>
<dbReference type="PANTHER" id="PTHR31669:SF217">
    <property type="entry name" value="PROTEIN FAR1-RELATED SEQUENCE"/>
    <property type="match status" value="1"/>
</dbReference>
<dbReference type="AlphaFoldDB" id="B8B205"/>
<comment type="subcellular location">
    <subcellularLocation>
        <location evidence="1">Nucleus</location>
    </subcellularLocation>
</comment>
<name>B8B205_ORYSI</name>
<gene>
    <name evidence="4" type="ORF">OsI_22927</name>
</gene>
<reference evidence="4 5" key="1">
    <citation type="journal article" date="2005" name="PLoS Biol.">
        <title>The genomes of Oryza sativa: a history of duplications.</title>
        <authorList>
            <person name="Yu J."/>
            <person name="Wang J."/>
            <person name="Lin W."/>
            <person name="Li S."/>
            <person name="Li H."/>
            <person name="Zhou J."/>
            <person name="Ni P."/>
            <person name="Dong W."/>
            <person name="Hu S."/>
            <person name="Zeng C."/>
            <person name="Zhang J."/>
            <person name="Zhang Y."/>
            <person name="Li R."/>
            <person name="Xu Z."/>
            <person name="Li S."/>
            <person name="Li X."/>
            <person name="Zheng H."/>
            <person name="Cong L."/>
            <person name="Lin L."/>
            <person name="Yin J."/>
            <person name="Geng J."/>
            <person name="Li G."/>
            <person name="Shi J."/>
            <person name="Liu J."/>
            <person name="Lv H."/>
            <person name="Li J."/>
            <person name="Wang J."/>
            <person name="Deng Y."/>
            <person name="Ran L."/>
            <person name="Shi X."/>
            <person name="Wang X."/>
            <person name="Wu Q."/>
            <person name="Li C."/>
            <person name="Ren X."/>
            <person name="Wang J."/>
            <person name="Wang X."/>
            <person name="Li D."/>
            <person name="Liu D."/>
            <person name="Zhang X."/>
            <person name="Ji Z."/>
            <person name="Zhao W."/>
            <person name="Sun Y."/>
            <person name="Zhang Z."/>
            <person name="Bao J."/>
            <person name="Han Y."/>
            <person name="Dong L."/>
            <person name="Ji J."/>
            <person name="Chen P."/>
            <person name="Wu S."/>
            <person name="Liu J."/>
            <person name="Xiao Y."/>
            <person name="Bu D."/>
            <person name="Tan J."/>
            <person name="Yang L."/>
            <person name="Ye C."/>
            <person name="Zhang J."/>
            <person name="Xu J."/>
            <person name="Zhou Y."/>
            <person name="Yu Y."/>
            <person name="Zhang B."/>
            <person name="Zhuang S."/>
            <person name="Wei H."/>
            <person name="Liu B."/>
            <person name="Lei M."/>
            <person name="Yu H."/>
            <person name="Li Y."/>
            <person name="Xu H."/>
            <person name="Wei S."/>
            <person name="He X."/>
            <person name="Fang L."/>
            <person name="Zhang Z."/>
            <person name="Zhang Y."/>
            <person name="Huang X."/>
            <person name="Su Z."/>
            <person name="Tong W."/>
            <person name="Li J."/>
            <person name="Tong Z."/>
            <person name="Li S."/>
            <person name="Ye J."/>
            <person name="Wang L."/>
            <person name="Fang L."/>
            <person name="Lei T."/>
            <person name="Chen C."/>
            <person name="Chen H."/>
            <person name="Xu Z."/>
            <person name="Li H."/>
            <person name="Huang H."/>
            <person name="Zhang F."/>
            <person name="Xu H."/>
            <person name="Li N."/>
            <person name="Zhao C."/>
            <person name="Li S."/>
            <person name="Dong L."/>
            <person name="Huang Y."/>
            <person name="Li L."/>
            <person name="Xi Y."/>
            <person name="Qi Q."/>
            <person name="Li W."/>
            <person name="Zhang B."/>
            <person name="Hu W."/>
            <person name="Zhang Y."/>
            <person name="Tian X."/>
            <person name="Jiao Y."/>
            <person name="Liang X."/>
            <person name="Jin J."/>
            <person name="Gao L."/>
            <person name="Zheng W."/>
            <person name="Hao B."/>
            <person name="Liu S."/>
            <person name="Wang W."/>
            <person name="Yuan L."/>
            <person name="Cao M."/>
            <person name="McDermott J."/>
            <person name="Samudrala R."/>
            <person name="Wang J."/>
            <person name="Wong G.K."/>
            <person name="Yang H."/>
        </authorList>
    </citation>
    <scope>NUCLEOTIDE SEQUENCE [LARGE SCALE GENOMIC DNA]</scope>
    <source>
        <strain evidence="5">cv. 93-11</strain>
    </source>
</reference>
<dbReference type="InterPro" id="IPR031052">
    <property type="entry name" value="FHY3/FAR1"/>
</dbReference>